<evidence type="ECO:0000256" key="3">
    <source>
        <dbReference type="ARBA" id="ARBA00022692"/>
    </source>
</evidence>
<evidence type="ECO:0000256" key="6">
    <source>
        <dbReference type="SAM" id="MobiDB-lite"/>
    </source>
</evidence>
<dbReference type="EMBL" id="JAVRQU010000006">
    <property type="protein sequence ID" value="KAK5701817.1"/>
    <property type="molecule type" value="Genomic_DNA"/>
</dbReference>
<evidence type="ECO:0000256" key="1">
    <source>
        <dbReference type="ARBA" id="ARBA00004141"/>
    </source>
</evidence>
<gene>
    <name evidence="8" type="ORF">LTR97_004635</name>
</gene>
<dbReference type="AlphaFoldDB" id="A0AAN8A3G0"/>
<name>A0AAN8A3G0_9PEZI</name>
<feature type="compositionally biased region" description="Basic and acidic residues" evidence="6">
    <location>
        <begin position="30"/>
        <end position="44"/>
    </location>
</feature>
<evidence type="ECO:0000256" key="4">
    <source>
        <dbReference type="ARBA" id="ARBA00022989"/>
    </source>
</evidence>
<dbReference type="GO" id="GO:0022857">
    <property type="term" value="F:transmembrane transporter activity"/>
    <property type="evidence" value="ECO:0007669"/>
    <property type="project" value="InterPro"/>
</dbReference>
<evidence type="ECO:0000256" key="2">
    <source>
        <dbReference type="ARBA" id="ARBA00022448"/>
    </source>
</evidence>
<dbReference type="PIRSF" id="PIRSF006060">
    <property type="entry name" value="AA_transporter"/>
    <property type="match status" value="1"/>
</dbReference>
<feature type="transmembrane region" description="Helical" evidence="7">
    <location>
        <begin position="56"/>
        <end position="78"/>
    </location>
</feature>
<evidence type="ECO:0000256" key="7">
    <source>
        <dbReference type="SAM" id="Phobius"/>
    </source>
</evidence>
<feature type="transmembrane region" description="Helical" evidence="7">
    <location>
        <begin position="451"/>
        <end position="469"/>
    </location>
</feature>
<comment type="caution">
    <text evidence="8">The sequence shown here is derived from an EMBL/GenBank/DDBJ whole genome shotgun (WGS) entry which is preliminary data.</text>
</comment>
<feature type="transmembrane region" description="Helical" evidence="7">
    <location>
        <begin position="209"/>
        <end position="228"/>
    </location>
</feature>
<organism evidence="8 9">
    <name type="scientific">Elasticomyces elasticus</name>
    <dbReference type="NCBI Taxonomy" id="574655"/>
    <lineage>
        <taxon>Eukaryota</taxon>
        <taxon>Fungi</taxon>
        <taxon>Dikarya</taxon>
        <taxon>Ascomycota</taxon>
        <taxon>Pezizomycotina</taxon>
        <taxon>Dothideomycetes</taxon>
        <taxon>Dothideomycetidae</taxon>
        <taxon>Mycosphaerellales</taxon>
        <taxon>Teratosphaeriaceae</taxon>
        <taxon>Elasticomyces</taxon>
    </lineage>
</organism>
<dbReference type="GO" id="GO:0016020">
    <property type="term" value="C:membrane"/>
    <property type="evidence" value="ECO:0007669"/>
    <property type="project" value="UniProtKB-SubCell"/>
</dbReference>
<protein>
    <recommendedName>
        <fullName evidence="10">Amino acid permease/ SLC12A domain-containing protein</fullName>
    </recommendedName>
</protein>
<comment type="subcellular location">
    <subcellularLocation>
        <location evidence="1">Membrane</location>
        <topology evidence="1">Multi-pass membrane protein</topology>
    </subcellularLocation>
</comment>
<feature type="transmembrane region" description="Helical" evidence="7">
    <location>
        <begin position="235"/>
        <end position="256"/>
    </location>
</feature>
<feature type="transmembrane region" description="Helical" evidence="7">
    <location>
        <begin position="490"/>
        <end position="510"/>
    </location>
</feature>
<reference evidence="8" key="1">
    <citation type="submission" date="2023-08" db="EMBL/GenBank/DDBJ databases">
        <title>Black Yeasts Isolated from many extreme environments.</title>
        <authorList>
            <person name="Coleine C."/>
            <person name="Stajich J.E."/>
            <person name="Selbmann L."/>
        </authorList>
    </citation>
    <scope>NUCLEOTIDE SEQUENCE</scope>
    <source>
        <strain evidence="8">CCFEE 5810</strain>
    </source>
</reference>
<dbReference type="PANTHER" id="PTHR45649:SF2">
    <property type="entry name" value="ACID PERMEASE, PUTATIVE-RELATED"/>
    <property type="match status" value="1"/>
</dbReference>
<feature type="transmembrane region" description="Helical" evidence="7">
    <location>
        <begin position="165"/>
        <end position="189"/>
    </location>
</feature>
<dbReference type="Pfam" id="PF13520">
    <property type="entry name" value="AA_permease_2"/>
    <property type="match status" value="1"/>
</dbReference>
<accession>A0AAN8A3G0</accession>
<sequence>MAHAEKGAQVADVGLPYDAGGSGDAVKGSSADDQRDMARMGKEQEVRRDFRTVSMFGFSMILMCSWEGILSTAAIGLGNGGSAGVLYTNLATWLGFIAVYASLGEMGSMMPTSGGQYRSSIPHIEPSILQLTPAQTGCVLMLKALGRLLIEQQVSEFADRRYQRFLSYVVGWLGVLGWQVGVAFSGFLVGTQIQGLLALNYEWYVYERWHGTLLILAMLLFSVLFNTLLAHQLPLLEYVVLAIHLLGFLCILIPLWALSPKTPSTEVWTSFNDPGWGSQGLSTLIGIVASVAPLLGADAAAHMAEELVNASFTLPRILLWATVVNGAMAFVMLVTFCYCIGDLESVLSTPTGYPFIQVFYNSTQSLPAANAMTSLIIILSACSNITVMAGSSRQLFAFARDSGVPFASWVAYVRPRSNVPVNAIIVSFVVAVIIALINIGSTVAFNSVTSLGTGTLTISYIISISCMIWRKLSGRPLLPSHFDMGRRFGLAVNFVAVAFMCLVFVIAFFPPVPLPLLTVVSMNWSILIFGVVVLFSMGYYVVFGRKQYVGPVAFVRRSE</sequence>
<feature type="transmembrane region" description="Helical" evidence="7">
    <location>
        <begin position="522"/>
        <end position="542"/>
    </location>
</feature>
<evidence type="ECO:0000313" key="8">
    <source>
        <dbReference type="EMBL" id="KAK5701817.1"/>
    </source>
</evidence>
<dbReference type="PANTHER" id="PTHR45649">
    <property type="entry name" value="AMINO-ACID PERMEASE BAT1"/>
    <property type="match status" value="1"/>
</dbReference>
<dbReference type="Gene3D" id="1.20.1740.10">
    <property type="entry name" value="Amino acid/polyamine transporter I"/>
    <property type="match status" value="1"/>
</dbReference>
<feature type="transmembrane region" description="Helical" evidence="7">
    <location>
        <begin position="276"/>
        <end position="296"/>
    </location>
</feature>
<keyword evidence="4 7" id="KW-1133">Transmembrane helix</keyword>
<feature type="transmembrane region" description="Helical" evidence="7">
    <location>
        <begin position="84"/>
        <end position="103"/>
    </location>
</feature>
<feature type="region of interest" description="Disordered" evidence="6">
    <location>
        <begin position="21"/>
        <end position="44"/>
    </location>
</feature>
<proteinExistence type="predicted"/>
<evidence type="ECO:0000256" key="5">
    <source>
        <dbReference type="ARBA" id="ARBA00023136"/>
    </source>
</evidence>
<evidence type="ECO:0008006" key="10">
    <source>
        <dbReference type="Google" id="ProtNLM"/>
    </source>
</evidence>
<dbReference type="InterPro" id="IPR002293">
    <property type="entry name" value="AA/rel_permease1"/>
</dbReference>
<feature type="transmembrane region" description="Helical" evidence="7">
    <location>
        <begin position="368"/>
        <end position="390"/>
    </location>
</feature>
<keyword evidence="2" id="KW-0813">Transport</keyword>
<keyword evidence="3 7" id="KW-0812">Transmembrane</keyword>
<feature type="transmembrane region" description="Helical" evidence="7">
    <location>
        <begin position="317"/>
        <end position="341"/>
    </location>
</feature>
<feature type="transmembrane region" description="Helical" evidence="7">
    <location>
        <begin position="423"/>
        <end position="445"/>
    </location>
</feature>
<dbReference type="Proteomes" id="UP001310594">
    <property type="component" value="Unassembled WGS sequence"/>
</dbReference>
<keyword evidence="5 7" id="KW-0472">Membrane</keyword>
<evidence type="ECO:0000313" key="9">
    <source>
        <dbReference type="Proteomes" id="UP001310594"/>
    </source>
</evidence>